<feature type="transmembrane region" description="Helical" evidence="7">
    <location>
        <begin position="159"/>
        <end position="179"/>
    </location>
</feature>
<sequence length="437" mass="48513">MSPPPTPTPVVYPVDDTSRSDAERDYLRQLTEFASKQNLAEDTRGYVRDVTIAFTVFAAVFVLLRFVARYRQGSRVGTDDYLIIAALVVLIGNMAMNLVLIGQGLGLHSGALTLPQLQKLNETLVGAEIIYVTGVNLYKLSLLFFYFRVFPVRSVRLGGYICGGVSTAWNIACILAATWQCTPRERLWMPWLPGTCINLFLTQLCISIPSILCDIAILCLPMPHVIRLKTNLWQRILLMFIFLLGSYVVFTSIYRFRVYLSYTTDDVPWSLADGCAWNIIEISSGIVSACLPTLGPLVRDLWSSAWPSSNGGSKTAFSQPKGGSAIVTIGGTGRKTTNSSNALNLNAKGSQWNRLTESDEDPSHSRDDLELVPKHLAGRVEVTVHASPSRGRRSDEGRGKGSSGREDTDDDFPMDVIRQRTDVEWRVEERDPAPRRD</sequence>
<keyword evidence="10" id="KW-1185">Reference proteome</keyword>
<dbReference type="GO" id="GO:0016020">
    <property type="term" value="C:membrane"/>
    <property type="evidence" value="ECO:0007669"/>
    <property type="project" value="UniProtKB-SubCell"/>
</dbReference>
<feature type="transmembrane region" description="Helical" evidence="7">
    <location>
        <begin position="50"/>
        <end position="68"/>
    </location>
</feature>
<dbReference type="Pfam" id="PF20684">
    <property type="entry name" value="Fung_rhodopsin"/>
    <property type="match status" value="1"/>
</dbReference>
<evidence type="ECO:0000256" key="5">
    <source>
        <dbReference type="ARBA" id="ARBA00038359"/>
    </source>
</evidence>
<comment type="caution">
    <text evidence="9">The sequence shown here is derived from an EMBL/GenBank/DDBJ whole genome shotgun (WGS) entry which is preliminary data.</text>
</comment>
<feature type="transmembrane region" description="Helical" evidence="7">
    <location>
        <begin position="80"/>
        <end position="105"/>
    </location>
</feature>
<keyword evidence="4 7" id="KW-0472">Membrane</keyword>
<feature type="transmembrane region" description="Helical" evidence="7">
    <location>
        <begin position="199"/>
        <end position="220"/>
    </location>
</feature>
<dbReference type="EMBL" id="JAHCVI010000001">
    <property type="protein sequence ID" value="KAG7292761.1"/>
    <property type="molecule type" value="Genomic_DNA"/>
</dbReference>
<evidence type="ECO:0000256" key="1">
    <source>
        <dbReference type="ARBA" id="ARBA00004141"/>
    </source>
</evidence>
<protein>
    <recommendedName>
        <fullName evidence="8">Rhodopsin domain-containing protein</fullName>
    </recommendedName>
</protein>
<organism evidence="9 10">
    <name type="scientific">Staphylotrichum longicolle</name>
    <dbReference type="NCBI Taxonomy" id="669026"/>
    <lineage>
        <taxon>Eukaryota</taxon>
        <taxon>Fungi</taxon>
        <taxon>Dikarya</taxon>
        <taxon>Ascomycota</taxon>
        <taxon>Pezizomycotina</taxon>
        <taxon>Sordariomycetes</taxon>
        <taxon>Sordariomycetidae</taxon>
        <taxon>Sordariales</taxon>
        <taxon>Chaetomiaceae</taxon>
        <taxon>Staphylotrichum</taxon>
    </lineage>
</organism>
<feature type="compositionally biased region" description="Basic and acidic residues" evidence="6">
    <location>
        <begin position="361"/>
        <end position="373"/>
    </location>
</feature>
<feature type="compositionally biased region" description="Polar residues" evidence="6">
    <location>
        <begin position="334"/>
        <end position="355"/>
    </location>
</feature>
<feature type="compositionally biased region" description="Basic and acidic residues" evidence="6">
    <location>
        <begin position="417"/>
        <end position="437"/>
    </location>
</feature>
<evidence type="ECO:0000313" key="9">
    <source>
        <dbReference type="EMBL" id="KAG7292761.1"/>
    </source>
</evidence>
<evidence type="ECO:0000259" key="8">
    <source>
        <dbReference type="Pfam" id="PF20684"/>
    </source>
</evidence>
<dbReference type="PANTHER" id="PTHR33048">
    <property type="entry name" value="PTH11-LIKE INTEGRAL MEMBRANE PROTEIN (AFU_ORTHOLOGUE AFUA_5G11245)"/>
    <property type="match status" value="1"/>
</dbReference>
<reference evidence="9" key="1">
    <citation type="submission" date="2023-02" db="EMBL/GenBank/DDBJ databases">
        <authorList>
            <person name="Palmer J.M."/>
        </authorList>
    </citation>
    <scope>NUCLEOTIDE SEQUENCE</scope>
    <source>
        <strain evidence="9">FW57</strain>
    </source>
</reference>
<evidence type="ECO:0000256" key="3">
    <source>
        <dbReference type="ARBA" id="ARBA00022989"/>
    </source>
</evidence>
<keyword evidence="2 7" id="KW-0812">Transmembrane</keyword>
<keyword evidence="3 7" id="KW-1133">Transmembrane helix</keyword>
<evidence type="ECO:0000256" key="7">
    <source>
        <dbReference type="SAM" id="Phobius"/>
    </source>
</evidence>
<feature type="transmembrane region" description="Helical" evidence="7">
    <location>
        <begin position="232"/>
        <end position="254"/>
    </location>
</feature>
<feature type="transmembrane region" description="Helical" evidence="7">
    <location>
        <begin position="125"/>
        <end position="147"/>
    </location>
</feature>
<dbReference type="Proteomes" id="UP001197093">
    <property type="component" value="Unassembled WGS sequence"/>
</dbReference>
<evidence type="ECO:0000256" key="2">
    <source>
        <dbReference type="ARBA" id="ARBA00022692"/>
    </source>
</evidence>
<dbReference type="InterPro" id="IPR049326">
    <property type="entry name" value="Rhodopsin_dom_fungi"/>
</dbReference>
<gene>
    <name evidence="9" type="ORF">NEMBOFW57_002802</name>
</gene>
<feature type="domain" description="Rhodopsin" evidence="8">
    <location>
        <begin position="64"/>
        <end position="299"/>
    </location>
</feature>
<evidence type="ECO:0000256" key="4">
    <source>
        <dbReference type="ARBA" id="ARBA00023136"/>
    </source>
</evidence>
<comment type="subcellular location">
    <subcellularLocation>
        <location evidence="1">Membrane</location>
        <topology evidence="1">Multi-pass membrane protein</topology>
    </subcellularLocation>
</comment>
<dbReference type="PANTHER" id="PTHR33048:SF47">
    <property type="entry name" value="INTEGRAL MEMBRANE PROTEIN-RELATED"/>
    <property type="match status" value="1"/>
</dbReference>
<dbReference type="AlphaFoldDB" id="A0AAD4F465"/>
<evidence type="ECO:0000313" key="10">
    <source>
        <dbReference type="Proteomes" id="UP001197093"/>
    </source>
</evidence>
<accession>A0AAD4F465</accession>
<name>A0AAD4F465_9PEZI</name>
<dbReference type="InterPro" id="IPR052337">
    <property type="entry name" value="SAT4-like"/>
</dbReference>
<feature type="compositionally biased region" description="Basic and acidic residues" evidence="6">
    <location>
        <begin position="392"/>
        <end position="406"/>
    </location>
</feature>
<proteinExistence type="inferred from homology"/>
<feature type="region of interest" description="Disordered" evidence="6">
    <location>
        <begin position="327"/>
        <end position="437"/>
    </location>
</feature>
<evidence type="ECO:0000256" key="6">
    <source>
        <dbReference type="SAM" id="MobiDB-lite"/>
    </source>
</evidence>
<comment type="similarity">
    <text evidence="5">Belongs to the SAT4 family.</text>
</comment>